<keyword evidence="3" id="KW-1185">Reference proteome</keyword>
<dbReference type="PANTHER" id="PTHR24148:SF64">
    <property type="entry name" value="HETEROKARYON INCOMPATIBILITY DOMAIN-CONTAINING PROTEIN"/>
    <property type="match status" value="1"/>
</dbReference>
<reference evidence="2" key="1">
    <citation type="journal article" date="2023" name="Mol. Phylogenet. Evol.">
        <title>Genome-scale phylogeny and comparative genomics of the fungal order Sordariales.</title>
        <authorList>
            <person name="Hensen N."/>
            <person name="Bonometti L."/>
            <person name="Westerberg I."/>
            <person name="Brannstrom I.O."/>
            <person name="Guillou S."/>
            <person name="Cros-Aarteil S."/>
            <person name="Calhoun S."/>
            <person name="Haridas S."/>
            <person name="Kuo A."/>
            <person name="Mondo S."/>
            <person name="Pangilinan J."/>
            <person name="Riley R."/>
            <person name="LaButti K."/>
            <person name="Andreopoulos B."/>
            <person name="Lipzen A."/>
            <person name="Chen C."/>
            <person name="Yan M."/>
            <person name="Daum C."/>
            <person name="Ng V."/>
            <person name="Clum A."/>
            <person name="Steindorff A."/>
            <person name="Ohm R.A."/>
            <person name="Martin F."/>
            <person name="Silar P."/>
            <person name="Natvig D.O."/>
            <person name="Lalanne C."/>
            <person name="Gautier V."/>
            <person name="Ament-Velasquez S.L."/>
            <person name="Kruys A."/>
            <person name="Hutchinson M.I."/>
            <person name="Powell A.J."/>
            <person name="Barry K."/>
            <person name="Miller A.N."/>
            <person name="Grigoriev I.V."/>
            <person name="Debuchy R."/>
            <person name="Gladieux P."/>
            <person name="Hiltunen Thoren M."/>
            <person name="Johannesson H."/>
        </authorList>
    </citation>
    <scope>NUCLEOTIDE SEQUENCE</scope>
    <source>
        <strain evidence="2">CBS 232.78</strain>
    </source>
</reference>
<evidence type="ECO:0000259" key="1">
    <source>
        <dbReference type="Pfam" id="PF06985"/>
    </source>
</evidence>
<sequence>MSTSCANGGVFRKLKGLLKKPKGYKYKPLATNDSIRLLELLPRQDQDPNHCRLHHTSVKDAEDTYTAISYVWGDALARVDIFCDKGQTLNITTSLASALQAVRGPVQPRLMWANGICINQNDKAERRQQVMLMGEVFGSAKDVVVWLGWDVDGIAEDCFDLIRETNAYLDEQLEDYAILTSLPWFTRVWVVQEAALAKSCVLKWGREQMSITELYELCIWLTMRQDFAAMAGYQVSTGILCDVFGTGHCTYTNTTTWRTSLPYIDHCQDKINEEEISHSFIF</sequence>
<comment type="caution">
    <text evidence="2">The sequence shown here is derived from an EMBL/GenBank/DDBJ whole genome shotgun (WGS) entry which is preliminary data.</text>
</comment>
<dbReference type="InterPro" id="IPR010730">
    <property type="entry name" value="HET"/>
</dbReference>
<organism evidence="2 3">
    <name type="scientific">Podospora didyma</name>
    <dbReference type="NCBI Taxonomy" id="330526"/>
    <lineage>
        <taxon>Eukaryota</taxon>
        <taxon>Fungi</taxon>
        <taxon>Dikarya</taxon>
        <taxon>Ascomycota</taxon>
        <taxon>Pezizomycotina</taxon>
        <taxon>Sordariomycetes</taxon>
        <taxon>Sordariomycetidae</taxon>
        <taxon>Sordariales</taxon>
        <taxon>Podosporaceae</taxon>
        <taxon>Podospora</taxon>
    </lineage>
</organism>
<dbReference type="Proteomes" id="UP001285441">
    <property type="component" value="Unassembled WGS sequence"/>
</dbReference>
<evidence type="ECO:0000313" key="2">
    <source>
        <dbReference type="EMBL" id="KAK3386862.1"/>
    </source>
</evidence>
<feature type="domain" description="Heterokaryon incompatibility" evidence="1">
    <location>
        <begin position="65"/>
        <end position="193"/>
    </location>
</feature>
<proteinExistence type="predicted"/>
<dbReference type="AlphaFoldDB" id="A0AAE0NSH9"/>
<dbReference type="InterPro" id="IPR052895">
    <property type="entry name" value="HetReg/Transcr_Mod"/>
</dbReference>
<accession>A0AAE0NSH9</accession>
<dbReference type="PANTHER" id="PTHR24148">
    <property type="entry name" value="ANKYRIN REPEAT DOMAIN-CONTAINING PROTEIN 39 HOMOLOG-RELATED"/>
    <property type="match status" value="1"/>
</dbReference>
<name>A0AAE0NSH9_9PEZI</name>
<dbReference type="Pfam" id="PF06985">
    <property type="entry name" value="HET"/>
    <property type="match status" value="1"/>
</dbReference>
<reference evidence="2" key="2">
    <citation type="submission" date="2023-06" db="EMBL/GenBank/DDBJ databases">
        <authorList>
            <consortium name="Lawrence Berkeley National Laboratory"/>
            <person name="Haridas S."/>
            <person name="Hensen N."/>
            <person name="Bonometti L."/>
            <person name="Westerberg I."/>
            <person name="Brannstrom I.O."/>
            <person name="Guillou S."/>
            <person name="Cros-Aarteil S."/>
            <person name="Calhoun S."/>
            <person name="Kuo A."/>
            <person name="Mondo S."/>
            <person name="Pangilinan J."/>
            <person name="Riley R."/>
            <person name="LaButti K."/>
            <person name="Andreopoulos B."/>
            <person name="Lipzen A."/>
            <person name="Chen C."/>
            <person name="Yanf M."/>
            <person name="Daum C."/>
            <person name="Ng V."/>
            <person name="Clum A."/>
            <person name="Steindorff A."/>
            <person name="Ohm R."/>
            <person name="Martin F."/>
            <person name="Silar P."/>
            <person name="Natvig D."/>
            <person name="Lalanne C."/>
            <person name="Gautier V."/>
            <person name="Ament-velasquez S.L."/>
            <person name="Kruys A."/>
            <person name="Hutchinson M.I."/>
            <person name="Powell A.J."/>
            <person name="Barry K."/>
            <person name="Miller A.N."/>
            <person name="Grigoriev I.V."/>
            <person name="Debuchy R."/>
            <person name="Gladieux P."/>
            <person name="Thoren M.H."/>
            <person name="Johannesson H."/>
        </authorList>
    </citation>
    <scope>NUCLEOTIDE SEQUENCE</scope>
    <source>
        <strain evidence="2">CBS 232.78</strain>
    </source>
</reference>
<gene>
    <name evidence="2" type="ORF">B0H63DRAFT_447764</name>
</gene>
<dbReference type="EMBL" id="JAULSW010000003">
    <property type="protein sequence ID" value="KAK3386862.1"/>
    <property type="molecule type" value="Genomic_DNA"/>
</dbReference>
<evidence type="ECO:0000313" key="3">
    <source>
        <dbReference type="Proteomes" id="UP001285441"/>
    </source>
</evidence>
<protein>
    <submittedName>
        <fullName evidence="2">Heterokaryon incompatibility protein-domain-containing protein</fullName>
    </submittedName>
</protein>